<dbReference type="VEuPathDB" id="MicrosporidiaDB:EHP00_1907"/>
<accession>A0A1W0E3I3</accession>
<sequence length="151" mass="18151">MVPKYITAYQITKKIEFLLALSKNYILQGKIQQCIKTNKFIINLRNKYRHLLLLYQLEYYDSTVTYDKDVKKEDKNGDVNFYINEIIIGDVLNRVRKEICKKCMCYQIDGVTNKKKFYKKVLKDVCITHEKEFKEKLKMYNKISKLNIIKN</sequence>
<evidence type="ECO:0000313" key="2">
    <source>
        <dbReference type="Proteomes" id="UP000192758"/>
    </source>
</evidence>
<protein>
    <submittedName>
        <fullName evidence="1">Uncharacterized protein</fullName>
    </submittedName>
</protein>
<reference evidence="1 2" key="1">
    <citation type="journal article" date="2017" name="Environ. Microbiol.">
        <title>Decay of the glycolytic pathway and adaptation to intranuclear parasitism within Enterocytozoonidae microsporidia.</title>
        <authorList>
            <person name="Wiredu Boakye D."/>
            <person name="Jaroenlak P."/>
            <person name="Prachumwat A."/>
            <person name="Williams T.A."/>
            <person name="Bateman K.S."/>
            <person name="Itsathitphaisarn O."/>
            <person name="Sritunyalucksana K."/>
            <person name="Paszkiewicz K.H."/>
            <person name="Moore K.A."/>
            <person name="Stentiford G.D."/>
            <person name="Williams B.A."/>
        </authorList>
    </citation>
    <scope>NUCLEOTIDE SEQUENCE [LARGE SCALE GENOMIC DNA]</scope>
    <source>
        <strain evidence="1 2">TH1</strain>
    </source>
</reference>
<evidence type="ECO:0000313" key="1">
    <source>
        <dbReference type="EMBL" id="OQS53796.1"/>
    </source>
</evidence>
<dbReference type="EMBL" id="MNPJ01000025">
    <property type="protein sequence ID" value="OQS53796.1"/>
    <property type="molecule type" value="Genomic_DNA"/>
</dbReference>
<gene>
    <name evidence="1" type="ORF">EHP00_1907</name>
</gene>
<proteinExistence type="predicted"/>
<dbReference type="Proteomes" id="UP000192758">
    <property type="component" value="Unassembled WGS sequence"/>
</dbReference>
<name>A0A1W0E3I3_9MICR</name>
<organism evidence="1 2">
    <name type="scientific">Ecytonucleospora hepatopenaei</name>
    <dbReference type="NCBI Taxonomy" id="646526"/>
    <lineage>
        <taxon>Eukaryota</taxon>
        <taxon>Fungi</taxon>
        <taxon>Fungi incertae sedis</taxon>
        <taxon>Microsporidia</taxon>
        <taxon>Enterocytozoonidae</taxon>
        <taxon>Ecytonucleospora</taxon>
    </lineage>
</organism>
<keyword evidence="2" id="KW-1185">Reference proteome</keyword>
<dbReference type="AlphaFoldDB" id="A0A1W0E3I3"/>
<comment type="caution">
    <text evidence="1">The sequence shown here is derived from an EMBL/GenBank/DDBJ whole genome shotgun (WGS) entry which is preliminary data.</text>
</comment>